<organism evidence="1 2">
    <name type="scientific">Pontibacter toksunensis</name>
    <dbReference type="NCBI Taxonomy" id="1332631"/>
    <lineage>
        <taxon>Bacteria</taxon>
        <taxon>Pseudomonadati</taxon>
        <taxon>Bacteroidota</taxon>
        <taxon>Cytophagia</taxon>
        <taxon>Cytophagales</taxon>
        <taxon>Hymenobacteraceae</taxon>
        <taxon>Pontibacter</taxon>
    </lineage>
</organism>
<evidence type="ECO:0000313" key="2">
    <source>
        <dbReference type="Proteomes" id="UP001597641"/>
    </source>
</evidence>
<keyword evidence="2" id="KW-1185">Reference proteome</keyword>
<reference evidence="2" key="1">
    <citation type="journal article" date="2019" name="Int. J. Syst. Evol. Microbiol.">
        <title>The Global Catalogue of Microorganisms (GCM) 10K type strain sequencing project: providing services to taxonomists for standard genome sequencing and annotation.</title>
        <authorList>
            <consortium name="The Broad Institute Genomics Platform"/>
            <consortium name="The Broad Institute Genome Sequencing Center for Infectious Disease"/>
            <person name="Wu L."/>
            <person name="Ma J."/>
        </authorList>
    </citation>
    <scope>NUCLEOTIDE SEQUENCE [LARGE SCALE GENOMIC DNA]</scope>
    <source>
        <strain evidence="2">KCTC 23984</strain>
    </source>
</reference>
<evidence type="ECO:0000313" key="1">
    <source>
        <dbReference type="EMBL" id="MFD3004007.1"/>
    </source>
</evidence>
<accession>A0ABW6C3U4</accession>
<name>A0ABW6C3U4_9BACT</name>
<gene>
    <name evidence="1" type="ORF">ACFS7Z_26890</name>
</gene>
<dbReference type="RefSeq" id="WP_377492498.1">
    <property type="nucleotide sequence ID" value="NZ_JBHUOX010000066.1"/>
</dbReference>
<dbReference type="EMBL" id="JBHUOX010000066">
    <property type="protein sequence ID" value="MFD3004007.1"/>
    <property type="molecule type" value="Genomic_DNA"/>
</dbReference>
<sequence length="54" mass="6171">MAVQENAQVVDFFRRGLRKRGADAKKREQEMEDCFSYDGIIVKWQNGAGDASFT</sequence>
<dbReference type="Proteomes" id="UP001597641">
    <property type="component" value="Unassembled WGS sequence"/>
</dbReference>
<protein>
    <submittedName>
        <fullName evidence="1">Uncharacterized protein</fullName>
    </submittedName>
</protein>
<proteinExistence type="predicted"/>
<comment type="caution">
    <text evidence="1">The sequence shown here is derived from an EMBL/GenBank/DDBJ whole genome shotgun (WGS) entry which is preliminary data.</text>
</comment>